<evidence type="ECO:0000256" key="10">
    <source>
        <dbReference type="ARBA" id="ARBA00093218"/>
    </source>
</evidence>
<keyword evidence="4 13" id="KW-0479">Metal-binding</keyword>
<name>Q7XZ73_GRIJA</name>
<dbReference type="AlphaFoldDB" id="Q7XZ73"/>
<comment type="catalytic activity">
    <reaction evidence="12">
        <text>N(6)-hydroxy-dATP + H2O = N(6)-hydroxy-dAMP + diphosphate + H(+)</text>
        <dbReference type="Rhea" id="RHEA:83971"/>
        <dbReference type="ChEBI" id="CHEBI:15377"/>
        <dbReference type="ChEBI" id="CHEBI:15378"/>
        <dbReference type="ChEBI" id="CHEBI:33019"/>
        <dbReference type="ChEBI" id="CHEBI:233529"/>
        <dbReference type="ChEBI" id="CHEBI:233530"/>
    </reaction>
    <physiologicalReaction direction="left-to-right" evidence="12">
        <dbReference type="Rhea" id="RHEA:83972"/>
    </physiologicalReaction>
</comment>
<dbReference type="GO" id="GO:0036220">
    <property type="term" value="F:ITP diphosphatase activity"/>
    <property type="evidence" value="ECO:0007669"/>
    <property type="project" value="UniProtKB-UniRule"/>
</dbReference>
<feature type="binding site" evidence="13">
    <location>
        <begin position="191"/>
        <end position="194"/>
    </location>
    <ligand>
        <name>ITP</name>
        <dbReference type="ChEBI" id="CHEBI:61402"/>
    </ligand>
</feature>
<comment type="function">
    <text evidence="9">Pyrophosphatase that hydrolyzes the non-canonical purine nucleotides inosine triphosphate (ITP), deoxyinosine triphosphate (dITP) as well as 2'-deoxy-N-6-hydroxylaminopurine triphosphate (dHAPTP) and xanthosine 5'-triphosphate (XTP) to their respective monophosphate derivatives. The enzyme does not distinguish between the deoxy- and ribose forms. Probably excludes non-canonical purines from RNA and DNA precursor pools, thus preventing their incorporation into RNA and DNA and avoiding chromosomal lesions.</text>
</comment>
<evidence type="ECO:0000256" key="11">
    <source>
        <dbReference type="ARBA" id="ARBA00093255"/>
    </source>
</evidence>
<comment type="cofactor">
    <cofactor evidence="13">
        <name>Mg(2+)</name>
        <dbReference type="ChEBI" id="CHEBI:18420"/>
    </cofactor>
    <cofactor evidence="13">
        <name>Mn(2+)</name>
        <dbReference type="ChEBI" id="CHEBI:29035"/>
    </cofactor>
    <text evidence="13">Binds 1 divalent metal cation per subunit; can use either Mg(2+) or Mn(2+).</text>
</comment>
<comment type="catalytic activity">
    <reaction evidence="10">
        <text>ITP + H2O = IMP + diphosphate + H(+)</text>
        <dbReference type="Rhea" id="RHEA:29399"/>
        <dbReference type="ChEBI" id="CHEBI:15377"/>
        <dbReference type="ChEBI" id="CHEBI:15378"/>
        <dbReference type="ChEBI" id="CHEBI:33019"/>
        <dbReference type="ChEBI" id="CHEBI:58053"/>
        <dbReference type="ChEBI" id="CHEBI:61402"/>
        <dbReference type="EC" id="3.6.1.66"/>
    </reaction>
    <physiologicalReaction direction="left-to-right" evidence="10">
        <dbReference type="Rhea" id="RHEA:29400"/>
    </physiologicalReaction>
</comment>
<evidence type="ECO:0000256" key="3">
    <source>
        <dbReference type="ARBA" id="ARBA00022490"/>
    </source>
</evidence>
<feature type="binding site" evidence="13">
    <location>
        <begin position="49"/>
        <end position="54"/>
    </location>
    <ligand>
        <name>ITP</name>
        <dbReference type="ChEBI" id="CHEBI:61402"/>
    </ligand>
</feature>
<evidence type="ECO:0000256" key="1">
    <source>
        <dbReference type="ARBA" id="ARBA00004496"/>
    </source>
</evidence>
<feature type="binding site" evidence="13">
    <location>
        <position position="82"/>
    </location>
    <ligand>
        <name>Mg(2+)</name>
        <dbReference type="ChEBI" id="CHEBI:18420"/>
    </ligand>
</feature>
<dbReference type="InterPro" id="IPR029001">
    <property type="entry name" value="ITPase-like_fam"/>
</dbReference>
<dbReference type="EC" id="3.6.1.66" evidence="13"/>
<comment type="subunit">
    <text evidence="13">Homodimer.</text>
</comment>
<keyword evidence="6 13" id="KW-0378">Hydrolase</keyword>
<evidence type="ECO:0000256" key="9">
    <source>
        <dbReference type="ARBA" id="ARBA00054940"/>
    </source>
</evidence>
<keyword evidence="13" id="KW-0464">Manganese</keyword>
<evidence type="ECO:0000256" key="6">
    <source>
        <dbReference type="ARBA" id="ARBA00022801"/>
    </source>
</evidence>
<dbReference type="PANTHER" id="PTHR11067">
    <property type="entry name" value="INOSINE TRIPHOSPHATE PYROPHOSPHATASE/HAM1 PROTEIN"/>
    <property type="match status" value="1"/>
</dbReference>
<evidence type="ECO:0000256" key="2">
    <source>
        <dbReference type="ARBA" id="ARBA00008023"/>
    </source>
</evidence>
<dbReference type="HAMAP" id="MF_03148">
    <property type="entry name" value="HAM1_NTPase"/>
    <property type="match status" value="1"/>
</dbReference>
<evidence type="ECO:0000256" key="12">
    <source>
        <dbReference type="ARBA" id="ARBA00093271"/>
    </source>
</evidence>
<dbReference type="GO" id="GO:0000166">
    <property type="term" value="F:nucleotide binding"/>
    <property type="evidence" value="ECO:0007669"/>
    <property type="project" value="UniProtKB-KW"/>
</dbReference>
<keyword evidence="7 13" id="KW-0460">Magnesium</keyword>
<dbReference type="GO" id="GO:0035870">
    <property type="term" value="F:dITP diphosphatase activity"/>
    <property type="evidence" value="ECO:0007669"/>
    <property type="project" value="UniProtKB-UniRule"/>
</dbReference>
<comment type="catalytic activity">
    <reaction evidence="13">
        <text>XTP + H2O = XMP + diphosphate + H(+)</text>
        <dbReference type="Rhea" id="RHEA:28610"/>
        <dbReference type="ChEBI" id="CHEBI:15377"/>
        <dbReference type="ChEBI" id="CHEBI:15378"/>
        <dbReference type="ChEBI" id="CHEBI:33019"/>
        <dbReference type="ChEBI" id="CHEBI:57464"/>
        <dbReference type="ChEBI" id="CHEBI:61314"/>
        <dbReference type="EC" id="3.6.1.66"/>
    </reaction>
</comment>
<proteinExistence type="evidence at transcript level"/>
<keyword evidence="3 13" id="KW-0963">Cytoplasm</keyword>
<dbReference type="InterPro" id="IPR002637">
    <property type="entry name" value="RdgB/HAM1"/>
</dbReference>
<evidence type="ECO:0000256" key="5">
    <source>
        <dbReference type="ARBA" id="ARBA00022741"/>
    </source>
</evidence>
<dbReference type="GO" id="GO:0009117">
    <property type="term" value="P:nucleotide metabolic process"/>
    <property type="evidence" value="ECO:0007669"/>
    <property type="project" value="UniProtKB-KW"/>
</dbReference>
<protein>
    <recommendedName>
        <fullName evidence="13">Inosine triphosphate pyrophosphatase</fullName>
        <shortName evidence="13">ITPase</shortName>
        <shortName evidence="13">Inosine triphosphatase</shortName>
        <ecNumber evidence="13">3.6.1.66</ecNumber>
    </recommendedName>
    <alternativeName>
        <fullName evidence="13">Non-canonical purine NTP pyrophosphatase</fullName>
    </alternativeName>
    <alternativeName>
        <fullName evidence="13">Non-standard purine NTP pyrophosphatase</fullName>
    </alternativeName>
    <alternativeName>
        <fullName evidence="13">Nucleoside-triphosphate diphosphatase</fullName>
    </alternativeName>
    <alternativeName>
        <fullName evidence="13">Nucleoside-triphosphate pyrophosphatase</fullName>
        <shortName evidence="13">NTPase</shortName>
    </alternativeName>
    <alternativeName>
        <fullName evidence="13">XTP/dITP diphosphatase</fullName>
    </alternativeName>
</protein>
<dbReference type="InterPro" id="IPR027502">
    <property type="entry name" value="ITPase"/>
</dbReference>
<dbReference type="Pfam" id="PF01725">
    <property type="entry name" value="Ham1p_like"/>
    <property type="match status" value="1"/>
</dbReference>
<feature type="binding site" evidence="13">
    <location>
        <position position="214"/>
    </location>
    <ligand>
        <name>ITP</name>
        <dbReference type="ChEBI" id="CHEBI:61402"/>
    </ligand>
</feature>
<evidence type="ECO:0000256" key="8">
    <source>
        <dbReference type="ARBA" id="ARBA00023080"/>
    </source>
</evidence>
<organism evidence="14">
    <name type="scientific">Griffithsia japonica</name>
    <name type="common">Red alga</name>
    <dbReference type="NCBI Taxonomy" id="83288"/>
    <lineage>
        <taxon>Eukaryota</taxon>
        <taxon>Rhodophyta</taxon>
        <taxon>Florideophyceae</taxon>
        <taxon>Rhodymeniophycidae</taxon>
        <taxon>Ceramiales</taxon>
        <taxon>Ceramiaceae</taxon>
        <taxon>Griffithsia</taxon>
    </lineage>
</organism>
<dbReference type="GO" id="GO:0005737">
    <property type="term" value="C:cytoplasm"/>
    <property type="evidence" value="ECO:0007669"/>
    <property type="project" value="UniProtKB-SubCell"/>
</dbReference>
<evidence type="ECO:0000256" key="7">
    <source>
        <dbReference type="ARBA" id="ARBA00022842"/>
    </source>
</evidence>
<keyword evidence="5 13" id="KW-0547">Nucleotide-binding</keyword>
<dbReference type="GO" id="GO:0036222">
    <property type="term" value="F:XTP diphosphatase activity"/>
    <property type="evidence" value="ECO:0007669"/>
    <property type="project" value="UniProtKB-UniRule"/>
</dbReference>
<dbReference type="GO" id="GO:0046872">
    <property type="term" value="F:metal ion binding"/>
    <property type="evidence" value="ECO:0007669"/>
    <property type="project" value="UniProtKB-KW"/>
</dbReference>
<dbReference type="FunFam" id="3.90.950.10:FF:000003">
    <property type="entry name" value="Inosine triphosphate pyrophosphatase"/>
    <property type="match status" value="1"/>
</dbReference>
<dbReference type="EMBL" id="AY123079">
    <property type="protein sequence ID" value="AAM93951.1"/>
    <property type="molecule type" value="mRNA"/>
</dbReference>
<dbReference type="SUPFAM" id="SSF52972">
    <property type="entry name" value="ITPase-like"/>
    <property type="match status" value="1"/>
</dbReference>
<comment type="catalytic activity">
    <reaction evidence="11">
        <text>dITP + H2O = dIMP + diphosphate + H(+)</text>
        <dbReference type="Rhea" id="RHEA:28342"/>
        <dbReference type="ChEBI" id="CHEBI:15377"/>
        <dbReference type="ChEBI" id="CHEBI:15378"/>
        <dbReference type="ChEBI" id="CHEBI:33019"/>
        <dbReference type="ChEBI" id="CHEBI:61194"/>
        <dbReference type="ChEBI" id="CHEBI:61382"/>
        <dbReference type="EC" id="3.6.1.66"/>
    </reaction>
    <physiologicalReaction direction="left-to-right" evidence="11">
        <dbReference type="Rhea" id="RHEA:28343"/>
    </physiologicalReaction>
</comment>
<keyword evidence="8 13" id="KW-0546">Nucleotide metabolism</keyword>
<dbReference type="GO" id="GO:0009204">
    <property type="term" value="P:deoxyribonucleoside triphosphate catabolic process"/>
    <property type="evidence" value="ECO:0007669"/>
    <property type="project" value="UniProtKB-UniRule"/>
</dbReference>
<comment type="subcellular location">
    <subcellularLocation>
        <location evidence="1 13">Cytoplasm</location>
    </subcellularLocation>
</comment>
<sequence>MTSPRSQVLLSTCFVSSFTSKVLTPKYLSSTIPCPSSARMSVPAVTFVTGNKNKLREVSQILNADSSQTPFTITSQKVDLPELQGDPDDIVREKCRIAVGERSRALTLVEDTCLCFNALKGLPGPYIKWFWDRLGHDGLNQMLAGFDDKSAYALCTFAYSSGKAGTEPIVFSGATEGKIVPPRHSPNGKAFGWDPIFEPAGFDQTFAEMDKETKNSISHRFKALAKVREHLTKEFSD</sequence>
<reference evidence="14" key="1">
    <citation type="submission" date="2002-06" db="EMBL/GenBank/DDBJ databases">
        <authorList>
            <person name="Liu C.L."/>
            <person name="Lee Y.K."/>
            <person name="Lee H.K."/>
        </authorList>
    </citation>
    <scope>NUCLEOTIDE SEQUENCE</scope>
</reference>
<feature type="binding site" evidence="13">
    <location>
        <position position="111"/>
    </location>
    <ligand>
        <name>Mg(2+)</name>
        <dbReference type="ChEBI" id="CHEBI:18420"/>
    </ligand>
</feature>
<dbReference type="PANTHER" id="PTHR11067:SF9">
    <property type="entry name" value="INOSINE TRIPHOSPHATE PYROPHOSPHATASE"/>
    <property type="match status" value="1"/>
</dbReference>
<comment type="similarity">
    <text evidence="2 13">Belongs to the HAM1 NTPase family.</text>
</comment>
<evidence type="ECO:0000256" key="13">
    <source>
        <dbReference type="HAMAP-Rule" id="MF_03148"/>
    </source>
</evidence>
<feature type="binding site" evidence="13">
    <location>
        <position position="94"/>
    </location>
    <ligand>
        <name>ITP</name>
        <dbReference type="ChEBI" id="CHEBI:61402"/>
    </ligand>
</feature>
<evidence type="ECO:0000256" key="4">
    <source>
        <dbReference type="ARBA" id="ARBA00022723"/>
    </source>
</evidence>
<feature type="binding site" evidence="13">
    <location>
        <begin position="219"/>
        <end position="220"/>
    </location>
    <ligand>
        <name>ITP</name>
        <dbReference type="ChEBI" id="CHEBI:61402"/>
    </ligand>
</feature>
<comment type="function">
    <text evidence="13">Pyrophosphatase that hydrolyzes non-canonical purine nucleotides such as inosine triphosphate (ITP), deoxyinosine triphosphate (dITP) or xanthosine 5'-triphosphate (XTP) to their respective monophosphate derivatives. The enzyme does not distinguish between the deoxy- and ribose forms. Probably excludes non-canonical purines from RNA and DNA precursor pools, thus preventing their incorporation into RNA and DNA and avoiding chromosomal lesions.</text>
</comment>
<evidence type="ECO:0000313" key="14">
    <source>
        <dbReference type="EMBL" id="AAM93951.1"/>
    </source>
</evidence>
<dbReference type="CDD" id="cd00515">
    <property type="entry name" value="HAM1"/>
    <property type="match status" value="1"/>
</dbReference>
<accession>Q7XZ73</accession>
<dbReference type="Gene3D" id="3.90.950.10">
    <property type="match status" value="1"/>
</dbReference>
<feature type="binding site" evidence="13">
    <location>
        <begin position="111"/>
        <end position="112"/>
    </location>
    <ligand>
        <name>ITP</name>
        <dbReference type="ChEBI" id="CHEBI:61402"/>
    </ligand>
</feature>